<name>A0A2G4EZU5_9CYAN</name>
<accession>A0A2G4EZU5</accession>
<dbReference type="OrthoDB" id="514307at2"/>
<feature type="chain" id="PRO_5013558968" evidence="1">
    <location>
        <begin position="28"/>
        <end position="131"/>
    </location>
</feature>
<dbReference type="Proteomes" id="UP000226442">
    <property type="component" value="Unassembled WGS sequence"/>
</dbReference>
<sequence>MKPNIRLVSLLALSVVAVGVSPTLSNANPSPQGEFDETTIVSNNIELNRAKNLARQAAESANGGLGQYRAEPSMHGVSSEAPFVDNNDGTWTFSFKGSRPGSSVFRIESVVTVSRNGTVRIDYNGPIRNSN</sequence>
<protein>
    <submittedName>
        <fullName evidence="2">Uncharacterized protein</fullName>
    </submittedName>
</protein>
<proteinExistence type="predicted"/>
<evidence type="ECO:0000313" key="2">
    <source>
        <dbReference type="EMBL" id="PHX55030.1"/>
    </source>
</evidence>
<evidence type="ECO:0000256" key="1">
    <source>
        <dbReference type="SAM" id="SignalP"/>
    </source>
</evidence>
<evidence type="ECO:0000313" key="3">
    <source>
        <dbReference type="Proteomes" id="UP000226442"/>
    </source>
</evidence>
<reference evidence="2" key="1">
    <citation type="submission" date="2017-10" db="EMBL/GenBank/DDBJ databases">
        <title>Draft genome sequence of the planktic cyanobacteria Tychonema bourrellyi isolated from alpine lentic freshwater.</title>
        <authorList>
            <person name="Tett A."/>
            <person name="Armanini F."/>
            <person name="Asnicar F."/>
            <person name="Boscaini A."/>
            <person name="Pasolli E."/>
            <person name="Zolfo M."/>
            <person name="Donati C."/>
            <person name="Salmaso N."/>
            <person name="Segata N."/>
        </authorList>
    </citation>
    <scope>NUCLEOTIDE SEQUENCE</scope>
    <source>
        <strain evidence="2">FEM_GT703</strain>
    </source>
</reference>
<feature type="signal peptide" evidence="1">
    <location>
        <begin position="1"/>
        <end position="27"/>
    </location>
</feature>
<dbReference type="EMBL" id="NXIB02000068">
    <property type="protein sequence ID" value="PHX55030.1"/>
    <property type="molecule type" value="Genomic_DNA"/>
</dbReference>
<organism evidence="2 3">
    <name type="scientific">Tychonema bourrellyi FEM_GT703</name>
    <dbReference type="NCBI Taxonomy" id="2040638"/>
    <lineage>
        <taxon>Bacteria</taxon>
        <taxon>Bacillati</taxon>
        <taxon>Cyanobacteriota</taxon>
        <taxon>Cyanophyceae</taxon>
        <taxon>Oscillatoriophycideae</taxon>
        <taxon>Oscillatoriales</taxon>
        <taxon>Microcoleaceae</taxon>
        <taxon>Tychonema</taxon>
    </lineage>
</organism>
<keyword evidence="3" id="KW-1185">Reference proteome</keyword>
<keyword evidence="1" id="KW-0732">Signal</keyword>
<dbReference type="AlphaFoldDB" id="A0A2G4EZU5"/>
<dbReference type="RefSeq" id="WP_096828399.1">
    <property type="nucleotide sequence ID" value="NZ_NXIB02000068.1"/>
</dbReference>
<comment type="caution">
    <text evidence="2">The sequence shown here is derived from an EMBL/GenBank/DDBJ whole genome shotgun (WGS) entry which is preliminary data.</text>
</comment>
<gene>
    <name evidence="2" type="ORF">CP500_013015</name>
</gene>